<protein>
    <submittedName>
        <fullName evidence="2">Phosphoglycerate mutase family protein</fullName>
    </submittedName>
</protein>
<dbReference type="AlphaFoldDB" id="A0A0J9EBQ2"/>
<accession>A0A0J9EBQ2</accession>
<dbReference type="Pfam" id="PF00300">
    <property type="entry name" value="His_Phos_1"/>
    <property type="match status" value="1"/>
</dbReference>
<dbReference type="InterPro" id="IPR029033">
    <property type="entry name" value="His_PPase_superfam"/>
</dbReference>
<gene>
    <name evidence="2" type="ORF">AIOL_000340</name>
</gene>
<organism evidence="2 3">
    <name type="scientific">Candidatus Rhodobacter oscarellae</name>
    <dbReference type="NCBI Taxonomy" id="1675527"/>
    <lineage>
        <taxon>Bacteria</taxon>
        <taxon>Pseudomonadati</taxon>
        <taxon>Pseudomonadota</taxon>
        <taxon>Alphaproteobacteria</taxon>
        <taxon>Rhodobacterales</taxon>
        <taxon>Rhodobacter group</taxon>
        <taxon>Rhodobacter</taxon>
    </lineage>
</organism>
<dbReference type="Gene3D" id="3.40.50.1240">
    <property type="entry name" value="Phosphoglycerate mutase-like"/>
    <property type="match status" value="1"/>
</dbReference>
<sequence>MSDHSGSATAKDEGATLGEIVLIRHGQANSTAKTEEEYDRLSELGHQQAAWLGAHLRAHEAPFDRVLTGSLRRHKETAAGMGDMGAAAEEDARWDEMDYYRLSQAMEDVHGVPHPTPEEFSDHVPKVMAAWQADTIRGRESYASFAGRIAEALAAASAPGARVLCVTSGGVIGTLIGQALGLDTARTCHILLPIRNSSVHRFQVRDEGTLLAGFNAHPHLDPPERAHARTTY</sequence>
<evidence type="ECO:0000313" key="2">
    <source>
        <dbReference type="EMBL" id="KMW60187.1"/>
    </source>
</evidence>
<evidence type="ECO:0000313" key="3">
    <source>
        <dbReference type="Proteomes" id="UP000037178"/>
    </source>
</evidence>
<keyword evidence="3" id="KW-1185">Reference proteome</keyword>
<dbReference type="SUPFAM" id="SSF53254">
    <property type="entry name" value="Phosphoglycerate mutase-like"/>
    <property type="match status" value="1"/>
</dbReference>
<reference evidence="2 3" key="1">
    <citation type="submission" date="2015-06" db="EMBL/GenBank/DDBJ databases">
        <title>Draft genome sequence of an Alphaproteobacteria species associated to the Mediterranean sponge Oscarella lobularis.</title>
        <authorList>
            <person name="Jourda C."/>
            <person name="Santini S."/>
            <person name="Claverie J.-M."/>
        </authorList>
    </citation>
    <scope>NUCLEOTIDE SEQUENCE [LARGE SCALE GENOMIC DNA]</scope>
    <source>
        <strain evidence="2">IGS</strain>
    </source>
</reference>
<evidence type="ECO:0000256" key="1">
    <source>
        <dbReference type="ARBA" id="ARBA00022801"/>
    </source>
</evidence>
<dbReference type="CDD" id="cd07067">
    <property type="entry name" value="HP_PGM_like"/>
    <property type="match status" value="1"/>
</dbReference>
<dbReference type="PATRIC" id="fig|1675527.3.peg.387"/>
<dbReference type="InterPro" id="IPR013078">
    <property type="entry name" value="His_Pase_superF_clade-1"/>
</dbReference>
<keyword evidence="1" id="KW-0378">Hydrolase</keyword>
<dbReference type="EMBL" id="LFTY01000001">
    <property type="protein sequence ID" value="KMW60187.1"/>
    <property type="molecule type" value="Genomic_DNA"/>
</dbReference>
<dbReference type="InterPro" id="IPR051021">
    <property type="entry name" value="Mito_Ser/Thr_phosphatase"/>
</dbReference>
<dbReference type="SMART" id="SM00855">
    <property type="entry name" value="PGAM"/>
    <property type="match status" value="1"/>
</dbReference>
<dbReference type="STRING" id="1675527.AIOL_000340"/>
<name>A0A0J9EBQ2_9RHOB</name>
<dbReference type="Proteomes" id="UP000037178">
    <property type="component" value="Unassembled WGS sequence"/>
</dbReference>
<dbReference type="PANTHER" id="PTHR20935:SF0">
    <property type="entry name" value="SERINE_THREONINE-PROTEIN PHOSPHATASE PGAM5, MITOCHONDRIAL"/>
    <property type="match status" value="1"/>
</dbReference>
<proteinExistence type="predicted"/>
<dbReference type="PANTHER" id="PTHR20935">
    <property type="entry name" value="PHOSPHOGLYCERATE MUTASE-RELATED"/>
    <property type="match status" value="1"/>
</dbReference>
<comment type="caution">
    <text evidence="2">The sequence shown here is derived from an EMBL/GenBank/DDBJ whole genome shotgun (WGS) entry which is preliminary data.</text>
</comment>
<dbReference type="GO" id="GO:0016787">
    <property type="term" value="F:hydrolase activity"/>
    <property type="evidence" value="ECO:0007669"/>
    <property type="project" value="UniProtKB-KW"/>
</dbReference>